<evidence type="ECO:0000256" key="1">
    <source>
        <dbReference type="SAM" id="MobiDB-lite"/>
    </source>
</evidence>
<feature type="region of interest" description="Disordered" evidence="1">
    <location>
        <begin position="15"/>
        <end position="36"/>
    </location>
</feature>
<protein>
    <submittedName>
        <fullName evidence="2">Double-stranded RNA-binding protein 6</fullName>
    </submittedName>
</protein>
<organism evidence="2 3">
    <name type="scientific">Olea europaea subsp. europaea</name>
    <dbReference type="NCBI Taxonomy" id="158383"/>
    <lineage>
        <taxon>Eukaryota</taxon>
        <taxon>Viridiplantae</taxon>
        <taxon>Streptophyta</taxon>
        <taxon>Embryophyta</taxon>
        <taxon>Tracheophyta</taxon>
        <taxon>Spermatophyta</taxon>
        <taxon>Magnoliopsida</taxon>
        <taxon>eudicotyledons</taxon>
        <taxon>Gunneridae</taxon>
        <taxon>Pentapetalae</taxon>
        <taxon>asterids</taxon>
        <taxon>lamiids</taxon>
        <taxon>Lamiales</taxon>
        <taxon>Oleaceae</taxon>
        <taxon>Oleeae</taxon>
        <taxon>Olea</taxon>
    </lineage>
</organism>
<name>A0A8S0TAH2_OLEEU</name>
<dbReference type="OrthoDB" id="1743256at2759"/>
<dbReference type="Gramene" id="OE9A110140T1">
    <property type="protein sequence ID" value="OE9A110140C1"/>
    <property type="gene ID" value="OE9A110140"/>
</dbReference>
<evidence type="ECO:0000313" key="3">
    <source>
        <dbReference type="Proteomes" id="UP000594638"/>
    </source>
</evidence>
<gene>
    <name evidence="2" type="ORF">OLEA9_A110140</name>
</gene>
<dbReference type="EMBL" id="CACTIH010005805">
    <property type="protein sequence ID" value="CAA3002086.1"/>
    <property type="molecule type" value="Genomic_DNA"/>
</dbReference>
<dbReference type="AlphaFoldDB" id="A0A8S0TAH2"/>
<evidence type="ECO:0000313" key="2">
    <source>
        <dbReference type="EMBL" id="CAA3002086.1"/>
    </source>
</evidence>
<reference evidence="2 3" key="1">
    <citation type="submission" date="2019-12" db="EMBL/GenBank/DDBJ databases">
        <authorList>
            <person name="Alioto T."/>
            <person name="Alioto T."/>
            <person name="Gomez Garrido J."/>
        </authorList>
    </citation>
    <scope>NUCLEOTIDE SEQUENCE [LARGE SCALE GENOMIC DNA]</scope>
</reference>
<proteinExistence type="predicted"/>
<feature type="compositionally biased region" description="Basic and acidic residues" evidence="1">
    <location>
        <begin position="94"/>
        <end position="105"/>
    </location>
</feature>
<keyword evidence="3" id="KW-1185">Reference proteome</keyword>
<accession>A0A8S0TAH2</accession>
<dbReference type="PANTHER" id="PTHR34452">
    <property type="entry name" value="MYOSIN HEAVY CHAIN-RELATED PROTEIN"/>
    <property type="match status" value="1"/>
</dbReference>
<comment type="caution">
    <text evidence="2">The sequence shown here is derived from an EMBL/GenBank/DDBJ whole genome shotgun (WGS) entry which is preliminary data.</text>
</comment>
<feature type="compositionally biased region" description="Polar residues" evidence="1">
    <location>
        <begin position="25"/>
        <end position="34"/>
    </location>
</feature>
<feature type="region of interest" description="Disordered" evidence="1">
    <location>
        <begin position="86"/>
        <end position="105"/>
    </location>
</feature>
<dbReference type="PANTHER" id="PTHR34452:SF1">
    <property type="entry name" value="SPORULATION-SPECIFIC PROTEIN"/>
    <property type="match status" value="1"/>
</dbReference>
<sequence length="105" mass="11244">MVSDDLNGVACCQSVHTEKGDPSDHQTMTQGSSDSARRWSLDYSMDNELAMACEENNGLSEGLELAESSISELKMEVSSLQSLADELGAGGKSEANDRRVAESLE</sequence>
<dbReference type="Proteomes" id="UP000594638">
    <property type="component" value="Unassembled WGS sequence"/>
</dbReference>